<protein>
    <recommendedName>
        <fullName evidence="1">TraC-like domain-containing protein</fullName>
    </recommendedName>
</protein>
<dbReference type="EMBL" id="LBWL01000001">
    <property type="protein sequence ID" value="KKR09617.1"/>
    <property type="molecule type" value="Genomic_DNA"/>
</dbReference>
<comment type="caution">
    <text evidence="2">The sequence shown here is derived from an EMBL/GenBank/DDBJ whole genome shotgun (WGS) entry which is preliminary data.</text>
</comment>
<evidence type="ECO:0000259" key="1">
    <source>
        <dbReference type="Pfam" id="PF26593"/>
    </source>
</evidence>
<accession>A0A837HQY8</accession>
<dbReference type="Pfam" id="PF26593">
    <property type="entry name" value="TraC-like"/>
    <property type="match status" value="1"/>
</dbReference>
<gene>
    <name evidence="2" type="ORF">UT35_C0001G0014</name>
</gene>
<dbReference type="AlphaFoldDB" id="A0A837HQY8"/>
<evidence type="ECO:0000313" key="3">
    <source>
        <dbReference type="Proteomes" id="UP000033996"/>
    </source>
</evidence>
<name>A0A837HQY8_9BACT</name>
<organism evidence="2 3">
    <name type="scientific">Candidatus Yanofskybacteria bacterium GW2011_GWD1_39_16</name>
    <dbReference type="NCBI Taxonomy" id="1619030"/>
    <lineage>
        <taxon>Bacteria</taxon>
        <taxon>Candidatus Yanofskyibacteriota</taxon>
    </lineage>
</organism>
<feature type="domain" description="TraC-like" evidence="1">
    <location>
        <begin position="18"/>
        <end position="130"/>
    </location>
</feature>
<dbReference type="InterPro" id="IPR058596">
    <property type="entry name" value="TraC-like_dom"/>
</dbReference>
<dbReference type="Proteomes" id="UP000033996">
    <property type="component" value="Unassembled WGS sequence"/>
</dbReference>
<proteinExistence type="predicted"/>
<reference evidence="2 3" key="1">
    <citation type="journal article" date="2015" name="Nature">
        <title>rRNA introns, odd ribosomes, and small enigmatic genomes across a large radiation of phyla.</title>
        <authorList>
            <person name="Brown C.T."/>
            <person name="Hug L.A."/>
            <person name="Thomas B.C."/>
            <person name="Sharon I."/>
            <person name="Castelle C.J."/>
            <person name="Singh A."/>
            <person name="Wilkins M.J."/>
            <person name="Williams K.H."/>
            <person name="Banfield J.F."/>
        </authorList>
    </citation>
    <scope>NUCLEOTIDE SEQUENCE [LARGE SCALE GENOMIC DNA]</scope>
</reference>
<sequence length="214" mass="24345">MTQNSTKDLVQIYDIKDDVIILKNGALRSVLKVSAINFELRSEDEQIAIVQNFQNFINSVDFPIQIMIRSVQLDLSDYVRSLTEATDNMSNELLKIQATEYAKFVGELAQLSNIMAKSFYVVVPFYAVEIPTSKGIFDGIKGIFGKSKPLVDRFDDNYVEKYRTQLFQRTDLVLSNLVGLGLRAELLHGNDLMNLFYSLYNPGSRTSFTKEETI</sequence>
<evidence type="ECO:0000313" key="2">
    <source>
        <dbReference type="EMBL" id="KKR09617.1"/>
    </source>
</evidence>